<dbReference type="NCBIfam" id="TIGR02160">
    <property type="entry name" value="PA_CoA_Oxy5"/>
    <property type="match status" value="1"/>
</dbReference>
<dbReference type="PRINTS" id="PR00406">
    <property type="entry name" value="CYTB5RDTASE"/>
</dbReference>
<name>A0ABV6YGI7_9HYPH</name>
<dbReference type="EMBL" id="JBHOMY010000121">
    <property type="protein sequence ID" value="MFC1460361.1"/>
    <property type="molecule type" value="Genomic_DNA"/>
</dbReference>
<comment type="caution">
    <text evidence="12">The sequence shown here is derived from an EMBL/GenBank/DDBJ whole genome shotgun (WGS) entry which is preliminary data.</text>
</comment>
<feature type="domain" description="FAD-binding FR-type" evidence="11">
    <location>
        <begin position="2"/>
        <end position="106"/>
    </location>
</feature>
<evidence type="ECO:0000313" key="12">
    <source>
        <dbReference type="EMBL" id="MFC1460361.1"/>
    </source>
</evidence>
<comment type="cofactor">
    <cofactor evidence="9">
        <name>[2Fe-2S] cluster</name>
        <dbReference type="ChEBI" id="CHEBI:190135"/>
    </cofactor>
</comment>
<evidence type="ECO:0000259" key="10">
    <source>
        <dbReference type="PROSITE" id="PS51085"/>
    </source>
</evidence>
<keyword evidence="4" id="KW-0479">Metal-binding</keyword>
<comment type="cofactor">
    <cofactor evidence="1">
        <name>FAD</name>
        <dbReference type="ChEBI" id="CHEBI:57692"/>
    </cofactor>
</comment>
<sequence length="358" mass="40093">MTKFYPVTVADVRRETRDAIILTLDVPDEHKEAFSFSPGQYLTLRTNIDGGEVRRSYSICAAPMEGRLRVGIKKIAGGVFSNWVSEQLAPGHIIEAMPPMGNFFVPLDHTQKRHFVGFAAGSGITPLLSIVKTTLLAEPQSSFTLFYGNRASSSIMFREELEDLKNEHLERFSLIHILSREQQDIDLFNGRLTKEKCDQLLEHWVDASTIDTAFICGPQDMMLGVAKSLEEHGLDKRKIKFELFATSTPGRRPRKLEEEQARNHKDLCEATIVIDGRARTLSFEKGTASVLDAATQEGLELPYACKGGVCSTCRAMLVEGEVDMDANFALEDYEIARGYILTCQSYPVSDRILVDFDK</sequence>
<keyword evidence="8" id="KW-0411">Iron-sulfur</keyword>
<dbReference type="InterPro" id="IPR008333">
    <property type="entry name" value="Cbr1-like_FAD-bd_dom"/>
</dbReference>
<dbReference type="InterPro" id="IPR006058">
    <property type="entry name" value="2Fe2S_fd_BS"/>
</dbReference>
<keyword evidence="13" id="KW-1185">Reference proteome</keyword>
<dbReference type="Gene3D" id="3.40.50.80">
    <property type="entry name" value="Nucleotide-binding domain of ferredoxin-NADP reductase (FNR) module"/>
    <property type="match status" value="1"/>
</dbReference>
<dbReference type="SUPFAM" id="SSF54292">
    <property type="entry name" value="2Fe-2S ferredoxin-like"/>
    <property type="match status" value="1"/>
</dbReference>
<dbReference type="Gene3D" id="2.40.30.10">
    <property type="entry name" value="Translation factors"/>
    <property type="match status" value="1"/>
</dbReference>
<dbReference type="GO" id="GO:0097266">
    <property type="term" value="F:phenylacetyl-CoA 1,2-epoxidase activity"/>
    <property type="evidence" value="ECO:0007669"/>
    <property type="project" value="UniProtKB-EC"/>
</dbReference>
<dbReference type="InterPro" id="IPR039261">
    <property type="entry name" value="FNR_nucleotide-bd"/>
</dbReference>
<evidence type="ECO:0000256" key="9">
    <source>
        <dbReference type="ARBA" id="ARBA00034078"/>
    </source>
</evidence>
<dbReference type="PROSITE" id="PS00197">
    <property type="entry name" value="2FE2S_FER_1"/>
    <property type="match status" value="1"/>
</dbReference>
<dbReference type="SUPFAM" id="SSF63380">
    <property type="entry name" value="Riboflavin synthase domain-like"/>
    <property type="match status" value="1"/>
</dbReference>
<dbReference type="Gene3D" id="3.10.20.30">
    <property type="match status" value="1"/>
</dbReference>
<dbReference type="PANTHER" id="PTHR47354">
    <property type="entry name" value="NADH OXIDOREDUCTASE HCR"/>
    <property type="match status" value="1"/>
</dbReference>
<dbReference type="Pfam" id="PF00175">
    <property type="entry name" value="NAD_binding_1"/>
    <property type="match status" value="1"/>
</dbReference>
<dbReference type="InterPro" id="IPR036010">
    <property type="entry name" value="2Fe-2S_ferredoxin-like_sf"/>
</dbReference>
<evidence type="ECO:0000256" key="3">
    <source>
        <dbReference type="ARBA" id="ARBA00022714"/>
    </source>
</evidence>
<protein>
    <submittedName>
        <fullName evidence="12">1,2-phenylacetyl-CoA epoxidase subunit PaaE</fullName>
        <ecNumber evidence="12">1.14.13.149</ecNumber>
    </submittedName>
</protein>
<evidence type="ECO:0000256" key="7">
    <source>
        <dbReference type="ARBA" id="ARBA00023004"/>
    </source>
</evidence>
<dbReference type="RefSeq" id="WP_377031601.1">
    <property type="nucleotide sequence ID" value="NZ_JBHOMY010000121.1"/>
</dbReference>
<dbReference type="PROSITE" id="PS51384">
    <property type="entry name" value="FAD_FR"/>
    <property type="match status" value="1"/>
</dbReference>
<dbReference type="SUPFAM" id="SSF52343">
    <property type="entry name" value="Ferredoxin reductase-like, C-terminal NADP-linked domain"/>
    <property type="match status" value="1"/>
</dbReference>
<dbReference type="Pfam" id="PF00111">
    <property type="entry name" value="Fer2"/>
    <property type="match status" value="1"/>
</dbReference>
<dbReference type="InterPro" id="IPR001041">
    <property type="entry name" value="2Fe-2S_ferredoxin-type"/>
</dbReference>
<dbReference type="InterPro" id="IPR012675">
    <property type="entry name" value="Beta-grasp_dom_sf"/>
</dbReference>
<dbReference type="PANTHER" id="PTHR47354:SF8">
    <property type="entry name" value="1,2-PHENYLACETYL-COA EPOXIDASE, SUBUNIT E"/>
    <property type="match status" value="1"/>
</dbReference>
<keyword evidence="5" id="KW-0274">FAD</keyword>
<evidence type="ECO:0000256" key="4">
    <source>
        <dbReference type="ARBA" id="ARBA00022723"/>
    </source>
</evidence>
<evidence type="ECO:0000259" key="11">
    <source>
        <dbReference type="PROSITE" id="PS51384"/>
    </source>
</evidence>
<dbReference type="PRINTS" id="PR00371">
    <property type="entry name" value="FPNCR"/>
</dbReference>
<feature type="domain" description="2Fe-2S ferredoxin-type" evidence="10">
    <location>
        <begin position="268"/>
        <end position="358"/>
    </location>
</feature>
<reference evidence="12 13" key="1">
    <citation type="submission" date="2024-09" db="EMBL/GenBank/DDBJ databases">
        <title>Nodulacao em especies de Leguminosae Basais da Amazonia e Caracterizacao dos Rizobios e Bacterias Associadas aos Nodulos.</title>
        <authorList>
            <person name="Jambeiro I.C.A."/>
            <person name="Lopes I.S."/>
            <person name="Aguiar E.R.G.R."/>
            <person name="Santos A.F.J."/>
            <person name="Dos Santos J.M.F."/>
            <person name="Gross E."/>
        </authorList>
    </citation>
    <scope>NUCLEOTIDE SEQUENCE [LARGE SCALE GENOMIC DNA]</scope>
    <source>
        <strain evidence="12 13">BRUESC1165</strain>
    </source>
</reference>
<keyword evidence="3" id="KW-0001">2Fe-2S</keyword>
<dbReference type="InterPro" id="IPR017927">
    <property type="entry name" value="FAD-bd_FR_type"/>
</dbReference>
<dbReference type="InterPro" id="IPR001709">
    <property type="entry name" value="Flavoprot_Pyr_Nucl_cyt_Rdtase"/>
</dbReference>
<keyword evidence="6 12" id="KW-0560">Oxidoreductase</keyword>
<organism evidence="12 13">
    <name type="scientific">Microvirga arabica</name>
    <dbReference type="NCBI Taxonomy" id="1128671"/>
    <lineage>
        <taxon>Bacteria</taxon>
        <taxon>Pseudomonadati</taxon>
        <taxon>Pseudomonadota</taxon>
        <taxon>Alphaproteobacteria</taxon>
        <taxon>Hyphomicrobiales</taxon>
        <taxon>Methylobacteriaceae</taxon>
        <taxon>Microvirga</taxon>
    </lineage>
</organism>
<dbReference type="InterPro" id="IPR011884">
    <property type="entry name" value="PaaE"/>
</dbReference>
<gene>
    <name evidence="12" type="primary">paaE</name>
    <name evidence="12" type="ORF">ACETIH_27365</name>
</gene>
<evidence type="ECO:0000256" key="5">
    <source>
        <dbReference type="ARBA" id="ARBA00022827"/>
    </source>
</evidence>
<dbReference type="Pfam" id="PF00970">
    <property type="entry name" value="FAD_binding_6"/>
    <property type="match status" value="1"/>
</dbReference>
<dbReference type="InterPro" id="IPR050415">
    <property type="entry name" value="MRET"/>
</dbReference>
<dbReference type="CDD" id="cd06214">
    <property type="entry name" value="PA_degradation_oxidoreductase_like"/>
    <property type="match status" value="1"/>
</dbReference>
<dbReference type="EC" id="1.14.13.149" evidence="12"/>
<accession>A0ABV6YGI7</accession>
<evidence type="ECO:0000256" key="8">
    <source>
        <dbReference type="ARBA" id="ARBA00023014"/>
    </source>
</evidence>
<keyword evidence="7" id="KW-0408">Iron</keyword>
<dbReference type="InterPro" id="IPR017938">
    <property type="entry name" value="Riboflavin_synthase-like_b-brl"/>
</dbReference>
<evidence type="ECO:0000256" key="1">
    <source>
        <dbReference type="ARBA" id="ARBA00001974"/>
    </source>
</evidence>
<dbReference type="InterPro" id="IPR001433">
    <property type="entry name" value="OxRdtase_FAD/NAD-bd"/>
</dbReference>
<evidence type="ECO:0000256" key="6">
    <source>
        <dbReference type="ARBA" id="ARBA00023002"/>
    </source>
</evidence>
<proteinExistence type="predicted"/>
<dbReference type="CDD" id="cd00207">
    <property type="entry name" value="fer2"/>
    <property type="match status" value="1"/>
</dbReference>
<keyword evidence="2" id="KW-0285">Flavoprotein</keyword>
<evidence type="ECO:0000256" key="2">
    <source>
        <dbReference type="ARBA" id="ARBA00022630"/>
    </source>
</evidence>
<dbReference type="PROSITE" id="PS51085">
    <property type="entry name" value="2FE2S_FER_2"/>
    <property type="match status" value="1"/>
</dbReference>
<evidence type="ECO:0000313" key="13">
    <source>
        <dbReference type="Proteomes" id="UP001593940"/>
    </source>
</evidence>
<dbReference type="Proteomes" id="UP001593940">
    <property type="component" value="Unassembled WGS sequence"/>
</dbReference>